<keyword evidence="4" id="KW-0547">Nucleotide-binding</keyword>
<dbReference type="PROSITE" id="PS50929">
    <property type="entry name" value="ABC_TM1F"/>
    <property type="match status" value="1"/>
</dbReference>
<evidence type="ECO:0000256" key="3">
    <source>
        <dbReference type="ARBA" id="ARBA00022737"/>
    </source>
</evidence>
<dbReference type="OrthoDB" id="6500128at2759"/>
<evidence type="ECO:0000256" key="2">
    <source>
        <dbReference type="ARBA" id="ARBA00022692"/>
    </source>
</evidence>
<dbReference type="HOGENOM" id="CLU_894459_0_0_1"/>
<dbReference type="Proteomes" id="UP000053820">
    <property type="component" value="Unassembled WGS sequence"/>
</dbReference>
<dbReference type="AlphaFoldDB" id="A0A0C9W6C1"/>
<dbReference type="InterPro" id="IPR011527">
    <property type="entry name" value="ABC1_TM_dom"/>
</dbReference>
<dbReference type="EMBL" id="KN839964">
    <property type="protein sequence ID" value="KIJ58251.1"/>
    <property type="molecule type" value="Genomic_DNA"/>
</dbReference>
<evidence type="ECO:0000256" key="8">
    <source>
        <dbReference type="SAM" id="MobiDB-lite"/>
    </source>
</evidence>
<dbReference type="GO" id="GO:0005524">
    <property type="term" value="F:ATP binding"/>
    <property type="evidence" value="ECO:0007669"/>
    <property type="project" value="UniProtKB-KW"/>
</dbReference>
<feature type="region of interest" description="Disordered" evidence="8">
    <location>
        <begin position="118"/>
        <end position="152"/>
    </location>
</feature>
<keyword evidence="2 9" id="KW-0812">Transmembrane</keyword>
<feature type="compositionally biased region" description="Low complexity" evidence="8">
    <location>
        <begin position="131"/>
        <end position="140"/>
    </location>
</feature>
<dbReference type="Gene3D" id="3.40.50.300">
    <property type="entry name" value="P-loop containing nucleotide triphosphate hydrolases"/>
    <property type="match status" value="1"/>
</dbReference>
<dbReference type="InterPro" id="IPR027417">
    <property type="entry name" value="P-loop_NTPase"/>
</dbReference>
<dbReference type="Pfam" id="PF00664">
    <property type="entry name" value="ABC_membrane"/>
    <property type="match status" value="1"/>
</dbReference>
<protein>
    <recommendedName>
        <fullName evidence="10">ABC transmembrane type-1 domain-containing protein</fullName>
    </recommendedName>
</protein>
<feature type="domain" description="ABC transmembrane type-1" evidence="10">
    <location>
        <begin position="188"/>
        <end position="298"/>
    </location>
</feature>
<evidence type="ECO:0000256" key="6">
    <source>
        <dbReference type="ARBA" id="ARBA00022989"/>
    </source>
</evidence>
<sequence length="311" mass="34193">MICPPVSLARAVYSRASVLFLDDVLSAVDAHTAHHLYHECLKGDLMRGRTVILVSHHVQLCAAGASYVVALDNGRVIFQGDREAFHASPVMGSLVHSGAGESDEKDNAAPVVEEVLDNSAVNPTGEVEPNSETSSTAFTTEEVKPEMEKKAPRKLVEEEKRAVGHIGRDIWETYVKACGGIRYWSVFALALALGALSPVVENWWLKTWSGADPTEATQKGPVYYITIYAVVTILGLVLNVVRFFILYNGSINASTVLYKRLLETVLFANIRFHDTVSRGRLLNRFGKDFEGARPVFGDAPIHTHGFGRDRQ</sequence>
<dbReference type="Gene3D" id="1.20.1560.10">
    <property type="entry name" value="ABC transporter type 1, transmembrane domain"/>
    <property type="match status" value="1"/>
</dbReference>
<accession>A0A0C9W6C1</accession>
<keyword evidence="1" id="KW-0813">Transport</keyword>
<evidence type="ECO:0000256" key="1">
    <source>
        <dbReference type="ARBA" id="ARBA00022448"/>
    </source>
</evidence>
<feature type="transmembrane region" description="Helical" evidence="9">
    <location>
        <begin position="225"/>
        <end position="245"/>
    </location>
</feature>
<evidence type="ECO:0000313" key="12">
    <source>
        <dbReference type="Proteomes" id="UP000053820"/>
    </source>
</evidence>
<name>A0A0C9W6C1_9AGAM</name>
<evidence type="ECO:0000259" key="10">
    <source>
        <dbReference type="PROSITE" id="PS50929"/>
    </source>
</evidence>
<feature type="transmembrane region" description="Helical" evidence="9">
    <location>
        <begin position="183"/>
        <end position="205"/>
    </location>
</feature>
<dbReference type="SUPFAM" id="SSF90123">
    <property type="entry name" value="ABC transporter transmembrane region"/>
    <property type="match status" value="1"/>
</dbReference>
<organism evidence="11 12">
    <name type="scientific">Hydnomerulius pinastri MD-312</name>
    <dbReference type="NCBI Taxonomy" id="994086"/>
    <lineage>
        <taxon>Eukaryota</taxon>
        <taxon>Fungi</taxon>
        <taxon>Dikarya</taxon>
        <taxon>Basidiomycota</taxon>
        <taxon>Agaricomycotina</taxon>
        <taxon>Agaricomycetes</taxon>
        <taxon>Agaricomycetidae</taxon>
        <taxon>Boletales</taxon>
        <taxon>Boletales incertae sedis</taxon>
        <taxon>Leucogyrophana</taxon>
    </lineage>
</organism>
<dbReference type="PANTHER" id="PTHR24223:SF353">
    <property type="entry name" value="ABC TRANSPORTER ATP-BINDING PROTEIN_PERMEASE VMR1-RELATED"/>
    <property type="match status" value="1"/>
</dbReference>
<dbReference type="PANTHER" id="PTHR24223">
    <property type="entry name" value="ATP-BINDING CASSETTE SUB-FAMILY C"/>
    <property type="match status" value="1"/>
</dbReference>
<keyword evidence="5" id="KW-0067">ATP-binding</keyword>
<dbReference type="SUPFAM" id="SSF52540">
    <property type="entry name" value="P-loop containing nucleoside triphosphate hydrolases"/>
    <property type="match status" value="1"/>
</dbReference>
<proteinExistence type="predicted"/>
<dbReference type="GO" id="GO:0140359">
    <property type="term" value="F:ABC-type transporter activity"/>
    <property type="evidence" value="ECO:0007669"/>
    <property type="project" value="InterPro"/>
</dbReference>
<evidence type="ECO:0000256" key="5">
    <source>
        <dbReference type="ARBA" id="ARBA00022840"/>
    </source>
</evidence>
<evidence type="ECO:0000256" key="7">
    <source>
        <dbReference type="ARBA" id="ARBA00023136"/>
    </source>
</evidence>
<reference evidence="11 12" key="1">
    <citation type="submission" date="2014-04" db="EMBL/GenBank/DDBJ databases">
        <title>Evolutionary Origins and Diversification of the Mycorrhizal Mutualists.</title>
        <authorList>
            <consortium name="DOE Joint Genome Institute"/>
            <consortium name="Mycorrhizal Genomics Consortium"/>
            <person name="Kohler A."/>
            <person name="Kuo A."/>
            <person name="Nagy L.G."/>
            <person name="Floudas D."/>
            <person name="Copeland A."/>
            <person name="Barry K.W."/>
            <person name="Cichocki N."/>
            <person name="Veneault-Fourrey C."/>
            <person name="LaButti K."/>
            <person name="Lindquist E.A."/>
            <person name="Lipzen A."/>
            <person name="Lundell T."/>
            <person name="Morin E."/>
            <person name="Murat C."/>
            <person name="Riley R."/>
            <person name="Ohm R."/>
            <person name="Sun H."/>
            <person name="Tunlid A."/>
            <person name="Henrissat B."/>
            <person name="Grigoriev I.V."/>
            <person name="Hibbett D.S."/>
            <person name="Martin F."/>
        </authorList>
    </citation>
    <scope>NUCLEOTIDE SEQUENCE [LARGE SCALE GENOMIC DNA]</scope>
    <source>
        <strain evidence="11 12">MD-312</strain>
    </source>
</reference>
<feature type="compositionally biased region" description="Basic and acidic residues" evidence="8">
    <location>
        <begin position="141"/>
        <end position="152"/>
    </location>
</feature>
<dbReference type="InterPro" id="IPR050173">
    <property type="entry name" value="ABC_transporter_C-like"/>
</dbReference>
<evidence type="ECO:0000256" key="4">
    <source>
        <dbReference type="ARBA" id="ARBA00022741"/>
    </source>
</evidence>
<keyword evidence="3" id="KW-0677">Repeat</keyword>
<keyword evidence="12" id="KW-1185">Reference proteome</keyword>
<dbReference type="GO" id="GO:0000329">
    <property type="term" value="C:fungal-type vacuole membrane"/>
    <property type="evidence" value="ECO:0007669"/>
    <property type="project" value="TreeGrafter"/>
</dbReference>
<evidence type="ECO:0000256" key="9">
    <source>
        <dbReference type="SAM" id="Phobius"/>
    </source>
</evidence>
<evidence type="ECO:0000313" key="11">
    <source>
        <dbReference type="EMBL" id="KIJ58251.1"/>
    </source>
</evidence>
<gene>
    <name evidence="11" type="ORF">HYDPIDRAFT_34366</name>
</gene>
<keyword evidence="6 9" id="KW-1133">Transmembrane helix</keyword>
<dbReference type="InterPro" id="IPR036640">
    <property type="entry name" value="ABC1_TM_sf"/>
</dbReference>
<keyword evidence="7 9" id="KW-0472">Membrane</keyword>